<keyword evidence="6 8" id="KW-0012">Acyltransferase</keyword>
<dbReference type="GO" id="GO:0009247">
    <property type="term" value="P:glycolipid biosynthetic process"/>
    <property type="evidence" value="ECO:0007669"/>
    <property type="project" value="UniProtKB-ARBA"/>
</dbReference>
<evidence type="ECO:0000313" key="9">
    <source>
        <dbReference type="Proteomes" id="UP000824246"/>
    </source>
</evidence>
<name>A0A9D1VR76_9BACT</name>
<evidence type="ECO:0000256" key="3">
    <source>
        <dbReference type="ARBA" id="ARBA00022519"/>
    </source>
</evidence>
<dbReference type="AlphaFoldDB" id="A0A9D1VR76"/>
<proteinExistence type="predicted"/>
<dbReference type="CDD" id="cd07984">
    <property type="entry name" value="LPLAT_LABLAT-like"/>
    <property type="match status" value="1"/>
</dbReference>
<evidence type="ECO:0000256" key="6">
    <source>
        <dbReference type="ARBA" id="ARBA00023315"/>
    </source>
</evidence>
<reference evidence="8" key="2">
    <citation type="submission" date="2021-04" db="EMBL/GenBank/DDBJ databases">
        <authorList>
            <person name="Gilroy R."/>
        </authorList>
    </citation>
    <scope>NUCLEOTIDE SEQUENCE</scope>
    <source>
        <strain evidence="8">ChiHjej12B11-16260</strain>
    </source>
</reference>
<protein>
    <submittedName>
        <fullName evidence="8">Acyltransferase</fullName>
    </submittedName>
</protein>
<feature type="transmembrane region" description="Helical" evidence="7">
    <location>
        <begin position="21"/>
        <end position="43"/>
    </location>
</feature>
<dbReference type="Pfam" id="PF03279">
    <property type="entry name" value="Lip_A_acyltrans"/>
    <property type="match status" value="1"/>
</dbReference>
<gene>
    <name evidence="8" type="ORF">H9982_04700</name>
</gene>
<keyword evidence="5 7" id="KW-0472">Membrane</keyword>
<comment type="subcellular location">
    <subcellularLocation>
        <location evidence="1">Cell inner membrane</location>
    </subcellularLocation>
</comment>
<dbReference type="PANTHER" id="PTHR30606">
    <property type="entry name" value="LIPID A BIOSYNTHESIS LAUROYL ACYLTRANSFERASE"/>
    <property type="match status" value="1"/>
</dbReference>
<keyword evidence="2" id="KW-1003">Cell membrane</keyword>
<keyword evidence="3" id="KW-0997">Cell inner membrane</keyword>
<keyword evidence="7" id="KW-1133">Transmembrane helix</keyword>
<evidence type="ECO:0000256" key="2">
    <source>
        <dbReference type="ARBA" id="ARBA00022475"/>
    </source>
</evidence>
<dbReference type="GO" id="GO:0016746">
    <property type="term" value="F:acyltransferase activity"/>
    <property type="evidence" value="ECO:0007669"/>
    <property type="project" value="UniProtKB-KW"/>
</dbReference>
<dbReference type="GO" id="GO:0005886">
    <property type="term" value="C:plasma membrane"/>
    <property type="evidence" value="ECO:0007669"/>
    <property type="project" value="UniProtKB-SubCell"/>
</dbReference>
<evidence type="ECO:0000256" key="4">
    <source>
        <dbReference type="ARBA" id="ARBA00022679"/>
    </source>
</evidence>
<evidence type="ECO:0000256" key="7">
    <source>
        <dbReference type="SAM" id="Phobius"/>
    </source>
</evidence>
<keyword evidence="4" id="KW-0808">Transferase</keyword>
<evidence type="ECO:0000256" key="5">
    <source>
        <dbReference type="ARBA" id="ARBA00023136"/>
    </source>
</evidence>
<evidence type="ECO:0000256" key="1">
    <source>
        <dbReference type="ARBA" id="ARBA00004533"/>
    </source>
</evidence>
<sequence length="313" mass="36698">MPRWKGKTRGNRWGYMFFIALIKHFGTSTAYAFLYFVAGYFVIFARKPAKAIISYARKGLGYGAFKAWRLMCRNFYRMGQILIDKVAILNGMASRYNFLFENYKPFLQVLNSQSGVVLIGAHVGNWETGAPFFGEYGKKMHIVMYDAEYQAIKKVMEENRSIAGEYQVIAVNKDSLSHVFLISNALQRNEYVCFQGDRYVNEEKLLYADFLGNKAPFPAGPFVIASRMRVPVVFYFAMREKGRQYRFHFTIVEPRKYKRGEHGEQILLDAYVKDLEKIVKRYPEQWFNYYDFWEHPTIDDTAQKKNTESHENV</sequence>
<keyword evidence="7" id="KW-0812">Transmembrane</keyword>
<dbReference type="InterPro" id="IPR004960">
    <property type="entry name" value="LipA_acyltrans"/>
</dbReference>
<dbReference type="EMBL" id="DXFB01000126">
    <property type="protein sequence ID" value="HIX45500.1"/>
    <property type="molecule type" value="Genomic_DNA"/>
</dbReference>
<dbReference type="PANTHER" id="PTHR30606:SF10">
    <property type="entry name" value="PHOSPHATIDYLINOSITOL MANNOSIDE ACYLTRANSFERASE"/>
    <property type="match status" value="1"/>
</dbReference>
<accession>A0A9D1VR76</accession>
<dbReference type="Proteomes" id="UP000824246">
    <property type="component" value="Unassembled WGS sequence"/>
</dbReference>
<organism evidence="8 9">
    <name type="scientific">Candidatus Barnesiella excrementipullorum</name>
    <dbReference type="NCBI Taxonomy" id="2838479"/>
    <lineage>
        <taxon>Bacteria</taxon>
        <taxon>Pseudomonadati</taxon>
        <taxon>Bacteroidota</taxon>
        <taxon>Bacteroidia</taxon>
        <taxon>Bacteroidales</taxon>
        <taxon>Barnesiellaceae</taxon>
        <taxon>Barnesiella</taxon>
    </lineage>
</organism>
<evidence type="ECO:0000313" key="8">
    <source>
        <dbReference type="EMBL" id="HIX45500.1"/>
    </source>
</evidence>
<reference evidence="8" key="1">
    <citation type="journal article" date="2021" name="PeerJ">
        <title>Extensive microbial diversity within the chicken gut microbiome revealed by metagenomics and culture.</title>
        <authorList>
            <person name="Gilroy R."/>
            <person name="Ravi A."/>
            <person name="Getino M."/>
            <person name="Pursley I."/>
            <person name="Horton D.L."/>
            <person name="Alikhan N.F."/>
            <person name="Baker D."/>
            <person name="Gharbi K."/>
            <person name="Hall N."/>
            <person name="Watson M."/>
            <person name="Adriaenssens E.M."/>
            <person name="Foster-Nyarko E."/>
            <person name="Jarju S."/>
            <person name="Secka A."/>
            <person name="Antonio M."/>
            <person name="Oren A."/>
            <person name="Chaudhuri R.R."/>
            <person name="La Ragione R."/>
            <person name="Hildebrand F."/>
            <person name="Pallen M.J."/>
        </authorList>
    </citation>
    <scope>NUCLEOTIDE SEQUENCE</scope>
    <source>
        <strain evidence="8">ChiHjej12B11-16260</strain>
    </source>
</reference>
<comment type="caution">
    <text evidence="8">The sequence shown here is derived from an EMBL/GenBank/DDBJ whole genome shotgun (WGS) entry which is preliminary data.</text>
</comment>